<keyword evidence="12" id="KW-1185">Reference proteome</keyword>
<name>A0A0J1B5E5_RHOIS</name>
<keyword evidence="3 8" id="KW-0812">Transmembrane</keyword>
<dbReference type="Gene3D" id="3.40.50.300">
    <property type="entry name" value="P-loop containing nucleotide triphosphate hydrolases"/>
    <property type="match status" value="1"/>
</dbReference>
<dbReference type="EMBL" id="LECT01000046">
    <property type="protein sequence ID" value="KLU02045.1"/>
    <property type="molecule type" value="Genomic_DNA"/>
</dbReference>
<evidence type="ECO:0000259" key="10">
    <source>
        <dbReference type="PROSITE" id="PS50929"/>
    </source>
</evidence>
<feature type="transmembrane region" description="Helical" evidence="8">
    <location>
        <begin position="52"/>
        <end position="75"/>
    </location>
</feature>
<dbReference type="InterPro" id="IPR003439">
    <property type="entry name" value="ABC_transporter-like_ATP-bd"/>
</dbReference>
<feature type="transmembrane region" description="Helical" evidence="8">
    <location>
        <begin position="265"/>
        <end position="286"/>
    </location>
</feature>
<evidence type="ECO:0000256" key="2">
    <source>
        <dbReference type="ARBA" id="ARBA00022448"/>
    </source>
</evidence>
<dbReference type="SUPFAM" id="SSF90123">
    <property type="entry name" value="ABC transporter transmembrane region"/>
    <property type="match status" value="1"/>
</dbReference>
<evidence type="ECO:0000313" key="11">
    <source>
        <dbReference type="EMBL" id="KLU02045.1"/>
    </source>
</evidence>
<dbReference type="STRING" id="595434.RISK_005871"/>
<feature type="transmembrane region" description="Helical" evidence="8">
    <location>
        <begin position="12"/>
        <end position="40"/>
    </location>
</feature>
<dbReference type="InterPro" id="IPR003593">
    <property type="entry name" value="AAA+_ATPase"/>
</dbReference>
<keyword evidence="6 8" id="KW-1133">Transmembrane helix</keyword>
<dbReference type="Gene3D" id="1.20.1560.10">
    <property type="entry name" value="ABC transporter type 1, transmembrane domain"/>
    <property type="match status" value="1"/>
</dbReference>
<feature type="transmembrane region" description="Helical" evidence="8">
    <location>
        <begin position="149"/>
        <end position="171"/>
    </location>
</feature>
<proteinExistence type="predicted"/>
<protein>
    <submittedName>
        <fullName evidence="11">ABC transporter</fullName>
    </submittedName>
</protein>
<keyword evidence="5" id="KW-0067">ATP-binding</keyword>
<dbReference type="SUPFAM" id="SSF52540">
    <property type="entry name" value="P-loop containing nucleoside triphosphate hydrolases"/>
    <property type="match status" value="1"/>
</dbReference>
<feature type="transmembrane region" description="Helical" evidence="8">
    <location>
        <begin position="121"/>
        <end position="143"/>
    </location>
</feature>
<evidence type="ECO:0000256" key="6">
    <source>
        <dbReference type="ARBA" id="ARBA00022989"/>
    </source>
</evidence>
<dbReference type="OrthoDB" id="9797709at2"/>
<dbReference type="FunFam" id="3.40.50.300:FF:001035">
    <property type="entry name" value="ABC transporter ATP-binding protein YojI"/>
    <property type="match status" value="1"/>
</dbReference>
<evidence type="ECO:0000256" key="3">
    <source>
        <dbReference type="ARBA" id="ARBA00022692"/>
    </source>
</evidence>
<dbReference type="GO" id="GO:0016887">
    <property type="term" value="F:ATP hydrolysis activity"/>
    <property type="evidence" value="ECO:0007669"/>
    <property type="project" value="InterPro"/>
</dbReference>
<dbReference type="NCBIfam" id="TIGR01194">
    <property type="entry name" value="cyc_pep_trnsptr"/>
    <property type="match status" value="1"/>
</dbReference>
<dbReference type="InterPro" id="IPR050095">
    <property type="entry name" value="ECF_ABC_transporter_ATP-bd"/>
</dbReference>
<comment type="subcellular location">
    <subcellularLocation>
        <location evidence="1">Cell membrane</location>
        <topology evidence="1">Multi-pass membrane protein</topology>
    </subcellularLocation>
</comment>
<comment type="caution">
    <text evidence="11">The sequence shown here is derived from an EMBL/GenBank/DDBJ whole genome shotgun (WGS) entry which is preliminary data.</text>
</comment>
<dbReference type="SMART" id="SM00382">
    <property type="entry name" value="AAA"/>
    <property type="match status" value="1"/>
</dbReference>
<feature type="transmembrane region" description="Helical" evidence="8">
    <location>
        <begin position="241"/>
        <end position="259"/>
    </location>
</feature>
<dbReference type="Proteomes" id="UP000036367">
    <property type="component" value="Unassembled WGS sequence"/>
</dbReference>
<sequence>MKLLLILLRSSWISGLVSGLLGAFSGVANLGLIMLIHHALTGDPSEAGSLPYLFAGACVLVLVTQVAAKCLLVQLSQATAARLRYELCTKIISAPLPTLESVGSHRLLAALINDVNAITSALSAFPAACANAMVLVCGLVYLATLSVPLAGGTIVMAGIGVFTFMTGLRFANRHLRQAREDQDEVVKQLRAMIDGIKELKGNNMRCLDFVYDVLLPADTKMRHSLIIGSNIQGFAHSWGRLFLFIGIGLLLFAWPQIATVSTATLTGYVLTILYLTYPLDGILGWLPAMNGASIAVAKIEKLGLMIDQPEQQTSHVAPTQFESLEMRSVTYQYDSSGDECFALGPVDLTLSPGEILFIAGGNGSGKTTLAKLLTGLYVPDAGEVCWNGRDVTDKVRADYRQLFSTVFVEGHLFDRLLGIDVTPGKLEHWISLLGMEEKVDVQTGRLLTQELSRGQHKRLALLVAALDDRPIFVFDEWAAEQDPGFKDVFYQQILPELRRIGKTVVAITHDDRYFSVATRVLRVVDGRLTHATEKAADSLHVIHRDAA</sequence>
<evidence type="ECO:0000256" key="5">
    <source>
        <dbReference type="ARBA" id="ARBA00022840"/>
    </source>
</evidence>
<accession>A0A0J1B5E5</accession>
<organism evidence="11 12">
    <name type="scientific">Rhodopirellula islandica</name>
    <dbReference type="NCBI Taxonomy" id="595434"/>
    <lineage>
        <taxon>Bacteria</taxon>
        <taxon>Pseudomonadati</taxon>
        <taxon>Planctomycetota</taxon>
        <taxon>Planctomycetia</taxon>
        <taxon>Pirellulales</taxon>
        <taxon>Pirellulaceae</taxon>
        <taxon>Rhodopirellula</taxon>
    </lineage>
</organism>
<gene>
    <name evidence="11" type="ORF">RISK_005871</name>
</gene>
<dbReference type="AlphaFoldDB" id="A0A0J1B5E5"/>
<dbReference type="GO" id="GO:0015833">
    <property type="term" value="P:peptide transport"/>
    <property type="evidence" value="ECO:0007669"/>
    <property type="project" value="InterPro"/>
</dbReference>
<dbReference type="GO" id="GO:0140359">
    <property type="term" value="F:ABC-type transporter activity"/>
    <property type="evidence" value="ECO:0007669"/>
    <property type="project" value="InterPro"/>
</dbReference>
<evidence type="ECO:0000256" key="1">
    <source>
        <dbReference type="ARBA" id="ARBA00004651"/>
    </source>
</evidence>
<dbReference type="InterPro" id="IPR036640">
    <property type="entry name" value="ABC1_TM_sf"/>
</dbReference>
<dbReference type="PROSITE" id="PS50929">
    <property type="entry name" value="ABC_TM1F"/>
    <property type="match status" value="1"/>
</dbReference>
<feature type="domain" description="ABC transmembrane type-1" evidence="10">
    <location>
        <begin position="12"/>
        <end position="291"/>
    </location>
</feature>
<feature type="domain" description="ABC transporter" evidence="9">
    <location>
        <begin position="324"/>
        <end position="544"/>
    </location>
</feature>
<evidence type="ECO:0000256" key="7">
    <source>
        <dbReference type="ARBA" id="ARBA00023136"/>
    </source>
</evidence>
<evidence type="ECO:0000313" key="12">
    <source>
        <dbReference type="Proteomes" id="UP000036367"/>
    </source>
</evidence>
<evidence type="ECO:0000256" key="8">
    <source>
        <dbReference type="SAM" id="Phobius"/>
    </source>
</evidence>
<keyword evidence="2" id="KW-0813">Transport</keyword>
<keyword evidence="4" id="KW-0547">Nucleotide-binding</keyword>
<dbReference type="PROSITE" id="PS50893">
    <property type="entry name" value="ABC_TRANSPORTER_2"/>
    <property type="match status" value="1"/>
</dbReference>
<dbReference type="GO" id="GO:0043190">
    <property type="term" value="C:ATP-binding cassette (ABC) transporter complex"/>
    <property type="evidence" value="ECO:0007669"/>
    <property type="project" value="TreeGrafter"/>
</dbReference>
<evidence type="ECO:0000259" key="9">
    <source>
        <dbReference type="PROSITE" id="PS50893"/>
    </source>
</evidence>
<dbReference type="Pfam" id="PF00005">
    <property type="entry name" value="ABC_tran"/>
    <property type="match status" value="1"/>
</dbReference>
<reference evidence="11" key="1">
    <citation type="submission" date="2015-05" db="EMBL/GenBank/DDBJ databases">
        <title>Permanent draft genome of Rhodopirellula islandicus K833.</title>
        <authorList>
            <person name="Kizina J."/>
            <person name="Richter M."/>
            <person name="Glockner F.O."/>
            <person name="Harder J."/>
        </authorList>
    </citation>
    <scope>NUCLEOTIDE SEQUENCE [LARGE SCALE GENOMIC DNA]</scope>
    <source>
        <strain evidence="11">K833</strain>
    </source>
</reference>
<dbReference type="RefSeq" id="WP_047816826.1">
    <property type="nucleotide sequence ID" value="NZ_LECT01000046.1"/>
</dbReference>
<dbReference type="PATRIC" id="fig|595434.4.peg.5573"/>
<dbReference type="InterPro" id="IPR005898">
    <property type="entry name" value="Cyc_pep_transpt_SyrD/YojI"/>
</dbReference>
<dbReference type="PANTHER" id="PTHR43553">
    <property type="entry name" value="HEAVY METAL TRANSPORTER"/>
    <property type="match status" value="1"/>
</dbReference>
<dbReference type="InterPro" id="IPR011527">
    <property type="entry name" value="ABC1_TM_dom"/>
</dbReference>
<dbReference type="GO" id="GO:0005524">
    <property type="term" value="F:ATP binding"/>
    <property type="evidence" value="ECO:0007669"/>
    <property type="project" value="UniProtKB-KW"/>
</dbReference>
<keyword evidence="7 8" id="KW-0472">Membrane</keyword>
<evidence type="ECO:0000256" key="4">
    <source>
        <dbReference type="ARBA" id="ARBA00022741"/>
    </source>
</evidence>
<dbReference type="InterPro" id="IPR027417">
    <property type="entry name" value="P-loop_NTPase"/>
</dbReference>
<dbReference type="PANTHER" id="PTHR43553:SF11">
    <property type="entry name" value="ABC TRANSPORTER ATP-BINDING_PERMEASE PROTEIN YOJI"/>
    <property type="match status" value="1"/>
</dbReference>
<dbReference type="GO" id="GO:1904680">
    <property type="term" value="F:peptide transmembrane transporter activity"/>
    <property type="evidence" value="ECO:0007669"/>
    <property type="project" value="InterPro"/>
</dbReference>
<dbReference type="Pfam" id="PF00664">
    <property type="entry name" value="ABC_membrane"/>
    <property type="match status" value="1"/>
</dbReference>